<reference evidence="3" key="1">
    <citation type="submission" date="2016-11" db="EMBL/GenBank/DDBJ databases">
        <authorList>
            <person name="Varghese N."/>
            <person name="Submissions S."/>
        </authorList>
    </citation>
    <scope>NUCLEOTIDE SEQUENCE</scope>
    <source>
        <strain evidence="3">DSM 4029</strain>
    </source>
</reference>
<comment type="caution">
    <text evidence="3">The sequence shown here is derived from an EMBL/GenBank/DDBJ whole genome shotgun (WGS) entry which is preliminary data.</text>
</comment>
<dbReference type="EMBL" id="FQVY01000001">
    <property type="protein sequence ID" value="SHF67505.1"/>
    <property type="molecule type" value="Genomic_DNA"/>
</dbReference>
<sequence length="72" mass="8402">MFRPKLFGKKIEPNCIYCQHGKAAPGEQMILCIKKGVVSPYYSCKKFLYDPLKREPRPRPPKPRFSPEDFSL</sequence>
<organism evidence="3 4">
    <name type="scientific">Bittarella massiliensis</name>
    <name type="common">ex Durand et al. 2017</name>
    <dbReference type="NCBI Taxonomy" id="1720313"/>
    <lineage>
        <taxon>Bacteria</taxon>
        <taxon>Bacillati</taxon>
        <taxon>Bacillota</taxon>
        <taxon>Clostridia</taxon>
        <taxon>Eubacteriales</taxon>
        <taxon>Oscillospiraceae</taxon>
        <taxon>Bittarella (ex Durand et al. 2017)</taxon>
    </lineage>
</organism>
<reference evidence="2 5" key="3">
    <citation type="journal article" date="2019" name="Nat. Med.">
        <title>A library of human gut bacterial isolates paired with longitudinal multiomics data enables mechanistic microbiome research.</title>
        <authorList>
            <person name="Poyet M."/>
            <person name="Groussin M."/>
            <person name="Gibbons S.M."/>
            <person name="Avila-Pacheco J."/>
            <person name="Jiang X."/>
            <person name="Kearney S.M."/>
            <person name="Perrotta A.R."/>
            <person name="Berdy B."/>
            <person name="Zhao S."/>
            <person name="Lieberman T.D."/>
            <person name="Swanson P.K."/>
            <person name="Smith M."/>
            <person name="Roesemann S."/>
            <person name="Alexander J.E."/>
            <person name="Rich S.A."/>
            <person name="Livny J."/>
            <person name="Vlamakis H."/>
            <person name="Clish C."/>
            <person name="Bullock K."/>
            <person name="Deik A."/>
            <person name="Scott J."/>
            <person name="Pierce K.A."/>
            <person name="Xavier R.J."/>
            <person name="Alm E.J."/>
        </authorList>
    </citation>
    <scope>NUCLEOTIDE SEQUENCE [LARGE SCALE GENOMIC DNA]</scope>
    <source>
        <strain evidence="2 5">BIOML-A2</strain>
    </source>
</reference>
<gene>
    <name evidence="2" type="ORF">GT747_02460</name>
    <name evidence="3" type="ORF">SAMN05444424_0292</name>
</gene>
<proteinExistence type="predicted"/>
<dbReference type="RefSeq" id="WP_021658383.1">
    <property type="nucleotide sequence ID" value="NZ_FQVY01000001.1"/>
</dbReference>
<evidence type="ECO:0000313" key="2">
    <source>
        <dbReference type="EMBL" id="MZL68639.1"/>
    </source>
</evidence>
<name>A0AAQ1MB30_9FIRM</name>
<dbReference type="AlphaFoldDB" id="A0AAQ1MB30"/>
<dbReference type="Proteomes" id="UP000184089">
    <property type="component" value="Unassembled WGS sequence"/>
</dbReference>
<evidence type="ECO:0000256" key="1">
    <source>
        <dbReference type="SAM" id="MobiDB-lite"/>
    </source>
</evidence>
<evidence type="ECO:0000313" key="5">
    <source>
        <dbReference type="Proteomes" id="UP000474718"/>
    </source>
</evidence>
<protein>
    <submittedName>
        <fullName evidence="3">Uncharacterized protein</fullName>
    </submittedName>
</protein>
<dbReference type="Proteomes" id="UP000474718">
    <property type="component" value="Unassembled WGS sequence"/>
</dbReference>
<feature type="region of interest" description="Disordered" evidence="1">
    <location>
        <begin position="51"/>
        <end position="72"/>
    </location>
</feature>
<accession>A0AAQ1MB30</accession>
<evidence type="ECO:0000313" key="3">
    <source>
        <dbReference type="EMBL" id="SHF67505.1"/>
    </source>
</evidence>
<keyword evidence="5" id="KW-1185">Reference proteome</keyword>
<evidence type="ECO:0000313" key="4">
    <source>
        <dbReference type="Proteomes" id="UP000184089"/>
    </source>
</evidence>
<reference evidence="4" key="2">
    <citation type="submission" date="2016-11" db="EMBL/GenBank/DDBJ databases">
        <authorList>
            <person name="Jaros S."/>
            <person name="Januszkiewicz K."/>
            <person name="Wedrychowicz H."/>
        </authorList>
    </citation>
    <scope>NUCLEOTIDE SEQUENCE [LARGE SCALE GENOMIC DNA]</scope>
    <source>
        <strain evidence="4">DSM 4029</strain>
    </source>
</reference>
<dbReference type="EMBL" id="WWVX01000001">
    <property type="protein sequence ID" value="MZL68639.1"/>
    <property type="molecule type" value="Genomic_DNA"/>
</dbReference>